<dbReference type="eggNOG" id="ENOG5034ADW">
    <property type="taxonomic scope" value="Bacteria"/>
</dbReference>
<organism evidence="1 2">
    <name type="scientific">Paenibacillus tyrfis</name>
    <dbReference type="NCBI Taxonomy" id="1501230"/>
    <lineage>
        <taxon>Bacteria</taxon>
        <taxon>Bacillati</taxon>
        <taxon>Bacillota</taxon>
        <taxon>Bacilli</taxon>
        <taxon>Bacillales</taxon>
        <taxon>Paenibacillaceae</taxon>
        <taxon>Paenibacillus</taxon>
    </lineage>
</organism>
<dbReference type="AlphaFoldDB" id="A0A081P9L4"/>
<reference evidence="1 2" key="1">
    <citation type="submission" date="2014-06" db="EMBL/GenBank/DDBJ databases">
        <title>Draft genome sequence of Paenibacillus sp. MSt1.</title>
        <authorList>
            <person name="Aw Y.K."/>
            <person name="Ong K.S."/>
            <person name="Gan H.M."/>
            <person name="Lee S.M."/>
        </authorList>
    </citation>
    <scope>NUCLEOTIDE SEQUENCE [LARGE SCALE GENOMIC DNA]</scope>
    <source>
        <strain evidence="1 2">MSt1</strain>
    </source>
</reference>
<keyword evidence="2" id="KW-1185">Reference proteome</keyword>
<dbReference type="Proteomes" id="UP000028123">
    <property type="component" value="Unassembled WGS sequence"/>
</dbReference>
<sequence length="71" mass="8176">MARNHRLVTDADFQEAMEREASIRVFQDDHVVGSGGIITRFDNDTVVIQSGVSDVAYHSRDLCEFFEMRKR</sequence>
<comment type="caution">
    <text evidence="1">The sequence shown here is derived from an EMBL/GenBank/DDBJ whole genome shotgun (WGS) entry which is preliminary data.</text>
</comment>
<dbReference type="OrthoDB" id="2638183at2"/>
<protein>
    <submittedName>
        <fullName evidence="1">Uncharacterized protein</fullName>
    </submittedName>
</protein>
<accession>A0A081P9L4</accession>
<evidence type="ECO:0000313" key="2">
    <source>
        <dbReference type="Proteomes" id="UP000028123"/>
    </source>
</evidence>
<gene>
    <name evidence="1" type="ORF">ET33_19230</name>
</gene>
<dbReference type="RefSeq" id="WP_036676078.1">
    <property type="nucleotide sequence ID" value="NZ_JNVM01000003.1"/>
</dbReference>
<evidence type="ECO:0000313" key="1">
    <source>
        <dbReference type="EMBL" id="KEQ27387.1"/>
    </source>
</evidence>
<proteinExistence type="predicted"/>
<name>A0A081P9L4_9BACL</name>
<dbReference type="EMBL" id="JNVM01000003">
    <property type="protein sequence ID" value="KEQ27387.1"/>
    <property type="molecule type" value="Genomic_DNA"/>
</dbReference>